<evidence type="ECO:0000256" key="8">
    <source>
        <dbReference type="SAM" id="MobiDB-lite"/>
    </source>
</evidence>
<evidence type="ECO:0000256" key="7">
    <source>
        <dbReference type="HAMAP-Rule" id="MF_00631"/>
    </source>
</evidence>
<comment type="function">
    <text evidence="7">Involved in cell division.</text>
</comment>
<dbReference type="Pfam" id="PF06781">
    <property type="entry name" value="CrgA"/>
    <property type="match status" value="1"/>
</dbReference>
<keyword evidence="1 7" id="KW-1003">Cell membrane</keyword>
<accession>A0A919U468</accession>
<dbReference type="GO" id="GO:0005886">
    <property type="term" value="C:plasma membrane"/>
    <property type="evidence" value="ECO:0007669"/>
    <property type="project" value="UniProtKB-SubCell"/>
</dbReference>
<comment type="caution">
    <text evidence="9">The sequence shown here is derived from an EMBL/GenBank/DDBJ whole genome shotgun (WGS) entry which is preliminary data.</text>
</comment>
<evidence type="ECO:0000256" key="1">
    <source>
        <dbReference type="ARBA" id="ARBA00022475"/>
    </source>
</evidence>
<comment type="similarity">
    <text evidence="7">Belongs to the CrgA family.</text>
</comment>
<keyword evidence="5 7" id="KW-0472">Membrane</keyword>
<dbReference type="RefSeq" id="WP_203666845.1">
    <property type="nucleotide sequence ID" value="NZ_BONO01000001.1"/>
</dbReference>
<evidence type="ECO:0000256" key="3">
    <source>
        <dbReference type="ARBA" id="ARBA00022692"/>
    </source>
</evidence>
<dbReference type="HAMAP" id="MF_00631">
    <property type="entry name" value="CrgA"/>
    <property type="match status" value="1"/>
</dbReference>
<feature type="region of interest" description="Disordered" evidence="8">
    <location>
        <begin position="1"/>
        <end position="20"/>
    </location>
</feature>
<evidence type="ECO:0000256" key="2">
    <source>
        <dbReference type="ARBA" id="ARBA00022618"/>
    </source>
</evidence>
<keyword evidence="3 7" id="KW-0812">Transmembrane</keyword>
<keyword evidence="4 7" id="KW-1133">Transmembrane helix</keyword>
<keyword evidence="10" id="KW-1185">Reference proteome</keyword>
<reference evidence="9" key="1">
    <citation type="submission" date="2021-01" db="EMBL/GenBank/DDBJ databases">
        <title>Whole genome shotgun sequence of Cellulomonas pakistanensis NBRC 110800.</title>
        <authorList>
            <person name="Komaki H."/>
            <person name="Tamura T."/>
        </authorList>
    </citation>
    <scope>NUCLEOTIDE SEQUENCE</scope>
    <source>
        <strain evidence="9">NBRC 110800</strain>
    </source>
</reference>
<keyword evidence="2 7" id="KW-0132">Cell division</keyword>
<dbReference type="InterPro" id="IPR009619">
    <property type="entry name" value="CrgA"/>
</dbReference>
<dbReference type="Proteomes" id="UP000642125">
    <property type="component" value="Unassembled WGS sequence"/>
</dbReference>
<comment type="subcellular location">
    <subcellularLocation>
        <location evidence="7">Cell membrane</location>
        <topology evidence="7">Multi-pass membrane protein</topology>
    </subcellularLocation>
</comment>
<sequence>MPKSRTRQKSHYTAPTERSTARVGNPTWFVPVLIGLLVAGLLWIVVTYLTNFDYPIPGIGSWNLAVGFAFALVGLGMATRWK</sequence>
<dbReference type="AlphaFoldDB" id="A0A919U468"/>
<evidence type="ECO:0000256" key="6">
    <source>
        <dbReference type="ARBA" id="ARBA00023306"/>
    </source>
</evidence>
<dbReference type="GO" id="GO:0051301">
    <property type="term" value="P:cell division"/>
    <property type="evidence" value="ECO:0007669"/>
    <property type="project" value="UniProtKB-UniRule"/>
</dbReference>
<keyword evidence="6 7" id="KW-0131">Cell cycle</keyword>
<organism evidence="9 10">
    <name type="scientific">Cellulomonas pakistanensis</name>
    <dbReference type="NCBI Taxonomy" id="992287"/>
    <lineage>
        <taxon>Bacteria</taxon>
        <taxon>Bacillati</taxon>
        <taxon>Actinomycetota</taxon>
        <taxon>Actinomycetes</taxon>
        <taxon>Micrococcales</taxon>
        <taxon>Cellulomonadaceae</taxon>
        <taxon>Cellulomonas</taxon>
    </lineage>
</organism>
<evidence type="ECO:0000256" key="4">
    <source>
        <dbReference type="ARBA" id="ARBA00022989"/>
    </source>
</evidence>
<evidence type="ECO:0000313" key="10">
    <source>
        <dbReference type="Proteomes" id="UP000642125"/>
    </source>
</evidence>
<evidence type="ECO:0000256" key="5">
    <source>
        <dbReference type="ARBA" id="ARBA00023136"/>
    </source>
</evidence>
<feature type="transmembrane region" description="Helical" evidence="7">
    <location>
        <begin position="28"/>
        <end position="49"/>
    </location>
</feature>
<evidence type="ECO:0000313" key="9">
    <source>
        <dbReference type="EMBL" id="GIG34809.1"/>
    </source>
</evidence>
<name>A0A919U468_9CELL</name>
<feature type="compositionally biased region" description="Basic residues" evidence="8">
    <location>
        <begin position="1"/>
        <end position="10"/>
    </location>
</feature>
<protein>
    <recommendedName>
        <fullName evidence="7">Cell division protein CrgA</fullName>
    </recommendedName>
</protein>
<gene>
    <name evidence="7" type="primary">crgA</name>
    <name evidence="9" type="ORF">Cpa01nite_01900</name>
</gene>
<proteinExistence type="inferred from homology"/>
<dbReference type="EMBL" id="BONO01000001">
    <property type="protein sequence ID" value="GIG34809.1"/>
    <property type="molecule type" value="Genomic_DNA"/>
</dbReference>
<feature type="transmembrane region" description="Helical" evidence="7">
    <location>
        <begin position="61"/>
        <end position="79"/>
    </location>
</feature>